<reference evidence="2 3" key="1">
    <citation type="journal article" date="2001" name="Nature">
        <title>Initial sequencing and analysis of the human genome.</title>
        <authorList>
            <consortium name="International Human Genome Sequencing Consortium"/>
            <person name="Lander E.S."/>
            <person name="Linton L.M."/>
            <person name="Birren B."/>
            <person name="Nusbaum C."/>
            <person name="Zody M.C."/>
            <person name="Baldwin J."/>
            <person name="Devon K."/>
            <person name="Dewar K."/>
            <person name="Doyle M."/>
            <person name="FitzHugh W."/>
            <person name="Funke R."/>
            <person name="Gage D."/>
            <person name="Harris K."/>
            <person name="Heaford A."/>
            <person name="Howland J."/>
            <person name="Kann L."/>
            <person name="Lehoczky J."/>
            <person name="LeVine R."/>
            <person name="McEwan P."/>
            <person name="McKernan K."/>
            <person name="Meldrim J."/>
            <person name="Mesirov J.P."/>
            <person name="Miranda C."/>
            <person name="Morris W."/>
            <person name="Naylor J."/>
            <person name="Raymond C."/>
            <person name="Rosetti M."/>
            <person name="Santos R."/>
            <person name="Sheridan A."/>
            <person name="Sougnez C."/>
            <person name="Stange-Thomann N."/>
            <person name="Stojanovic N."/>
            <person name="Subramanian A."/>
            <person name="Wyman D."/>
            <person name="Rogers J."/>
            <person name="Sulston J."/>
            <person name="Ainscough R."/>
            <person name="Beck S."/>
            <person name="Bentley D."/>
            <person name="Burton J."/>
            <person name="Clee C."/>
            <person name="Carter N."/>
            <person name="Coulson A."/>
            <person name="Deadman R."/>
            <person name="Deloukas P."/>
            <person name="Dunham A."/>
            <person name="Dunham I."/>
            <person name="Durbin R."/>
            <person name="French L."/>
            <person name="Grafham D."/>
            <person name="Gregory S."/>
            <person name="Hubbard T."/>
            <person name="Humphray S."/>
            <person name="Hunt A."/>
            <person name="Jones M."/>
            <person name="Lloyd C."/>
            <person name="McMurray A."/>
            <person name="Matthews L."/>
            <person name="Mercer S."/>
            <person name="Milne S."/>
            <person name="Mullikin J.C."/>
            <person name="Mungall A."/>
            <person name="Plumb R."/>
            <person name="Ross M."/>
            <person name="Shownkeen R."/>
            <person name="Sims S."/>
            <person name="Waterston R.H."/>
            <person name="Wilson R.K."/>
            <person name="Hillier L.W."/>
            <person name="McPherson J.D."/>
            <person name="Marra M.A."/>
            <person name="Mardis E.R."/>
            <person name="Fulton L.A."/>
            <person name="Chinwalla A.T."/>
            <person name="Pepin K.H."/>
            <person name="Gish W.R."/>
            <person name="Chissoe S.L."/>
            <person name="Wendl M.C."/>
            <person name="Delehaunty K.D."/>
            <person name="Miner T.L."/>
            <person name="Delehaunty A."/>
            <person name="Kramer J.B."/>
            <person name="Cook L.L."/>
            <person name="Fulton R.S."/>
            <person name="Johnson D.L."/>
            <person name="Minx P.J."/>
            <person name="Clifton S.W."/>
            <person name="Hawkins T."/>
            <person name="Branscomb E."/>
            <person name="Predki P."/>
            <person name="Richardson P."/>
            <person name="Wenning S."/>
            <person name="Slezak T."/>
            <person name="Doggett N."/>
            <person name="Cheng J.F."/>
            <person name="Olsen A."/>
            <person name="Lucas S."/>
            <person name="Elkin C."/>
            <person name="Uberbacher E."/>
            <person name="Frazier M."/>
            <person name="Gibbs R.A."/>
            <person name="Muzny D.M."/>
            <person name="Scherer S.E."/>
            <person name="Bouck J.B."/>
            <person name="Sodergren E.J."/>
            <person name="Worley K.C."/>
            <person name="Rives C.M."/>
            <person name="Gorrell J.H."/>
            <person name="Metzker M.L."/>
            <person name="Naylor S.L."/>
            <person name="Kucherlapati R.S."/>
            <person name="Nelson D.L."/>
            <person name="Weinstock G.M."/>
            <person name="Sakaki Y."/>
            <person name="Fujiyama A."/>
            <person name="Hattori M."/>
            <person name="Yada T."/>
            <person name="Toyoda A."/>
            <person name="Itoh T."/>
            <person name="Kawagoe C."/>
            <person name="Watanabe H."/>
            <person name="Totoki Y."/>
            <person name="Taylor T."/>
            <person name="Weissenbach J."/>
            <person name="Heilig R."/>
            <person name="Saurin W."/>
            <person name="Artiguenave F."/>
            <person name="Brottier P."/>
            <person name="Bruls T."/>
            <person name="Pelletier E."/>
            <person name="Robert C."/>
            <person name="Wincker P."/>
            <person name="Smith D.R."/>
            <person name="Doucette-Stamm L."/>
            <person name="Rubenfield M."/>
            <person name="Weinstock K."/>
            <person name="Lee H.M."/>
            <person name="Dubois J."/>
            <person name="Rosenthal A."/>
            <person name="Platzer M."/>
            <person name="Nyakatura G."/>
            <person name="Taudien S."/>
            <person name="Rump A."/>
            <person name="Yang H."/>
            <person name="Yu J."/>
            <person name="Wang J."/>
            <person name="Huang G."/>
            <person name="Gu J."/>
            <person name="Hood L."/>
            <person name="Rowen L."/>
            <person name="Madan A."/>
            <person name="Qin S."/>
            <person name="Davis R.W."/>
            <person name="Federspiel N.A."/>
            <person name="Abola A.P."/>
            <person name="Proctor M.J."/>
            <person name="Myers R.M."/>
            <person name="Schmutz J."/>
            <person name="Dickson M."/>
            <person name="Grimwood J."/>
            <person name="Cox D.R."/>
            <person name="Olson M.V."/>
            <person name="Kaul R."/>
            <person name="Raymond C."/>
            <person name="Shimizu N."/>
            <person name="Kawasaki K."/>
            <person name="Minoshima S."/>
            <person name="Evans G.A."/>
            <person name="Athanasiou M."/>
            <person name="Schultz R."/>
            <person name="Roe B.A."/>
            <person name="Chen F."/>
            <person name="Pan H."/>
            <person name="Ramser J."/>
            <person name="Lehrach H."/>
            <person name="Reinhardt R."/>
            <person name="McCombie W.R."/>
            <person name="de la Bastide M."/>
            <person name="Dedhia N."/>
            <person name="Blocker H."/>
            <person name="Hornischer K."/>
            <person name="Nordsiek G."/>
            <person name="Agarwala R."/>
            <person name="Aravind L."/>
            <person name="Bailey J.A."/>
            <person name="Bateman A."/>
            <person name="Batzoglou S."/>
            <person name="Birney E."/>
            <person name="Bork P."/>
            <person name="Brown D.G."/>
            <person name="Burge C.B."/>
            <person name="Cerutti L."/>
            <person name="Chen H.C."/>
            <person name="Church D."/>
            <person name="Clamp M."/>
            <person name="Copley R.R."/>
            <person name="Doerks T."/>
            <person name="Eddy S.R."/>
            <person name="Eichler E.E."/>
            <person name="Furey T.S."/>
            <person name="Galagan J."/>
            <person name="Gilbert J.G."/>
            <person name="Harmon C."/>
            <person name="Hayashizaki Y."/>
            <person name="Haussler D."/>
            <person name="Hermjakob H."/>
            <person name="Hokamp K."/>
            <person name="Jang W."/>
            <person name="Johnson L.S."/>
            <person name="Jones T.A."/>
            <person name="Kasif S."/>
            <person name="Kaspryzk A."/>
            <person name="Kennedy S."/>
            <person name="Kent W.J."/>
            <person name="Kitts P."/>
            <person name="Koonin E.V."/>
            <person name="Korf I."/>
            <person name="Kulp D."/>
            <person name="Lancet D."/>
            <person name="Lowe T.M."/>
            <person name="McLysaght A."/>
            <person name="Mikkelsen T."/>
            <person name="Moran J.V."/>
            <person name="Mulder N."/>
            <person name="Pollara V.J."/>
            <person name="Ponting C.P."/>
            <person name="Schuler G."/>
            <person name="Schultz J."/>
            <person name="Slater G."/>
            <person name="Smit A.F."/>
            <person name="Stupka E."/>
            <person name="Szustakowski J."/>
            <person name="Thierry-Mieg D."/>
            <person name="Thierry-Mieg J."/>
            <person name="Wagner L."/>
            <person name="Wallis J."/>
            <person name="Wheeler R."/>
            <person name="Williams A."/>
            <person name="Wolf Y.I."/>
            <person name="Wolfe K.H."/>
            <person name="Yang S.P."/>
            <person name="Yeh R.F."/>
            <person name="Collins F."/>
            <person name="Guyer M.S."/>
            <person name="Peterson J."/>
            <person name="Felsenfeld A."/>
            <person name="Wetterstrand K.A."/>
            <person name="Patrinos A."/>
            <person name="Morgan M.J."/>
            <person name="de Jong P."/>
            <person name="Catanese J.J."/>
            <person name="Osoegawa K."/>
            <person name="Shizuya H."/>
            <person name="Choi S."/>
            <person name="Chen Y.J."/>
        </authorList>
    </citation>
    <scope>NUCLEOTIDE SEQUENCE [LARGE SCALE GENOMIC DNA]</scope>
</reference>
<gene>
    <name evidence="2" type="primary">ARL13B</name>
</gene>
<feature type="compositionally biased region" description="Pro residues" evidence="1">
    <location>
        <begin position="19"/>
        <end position="29"/>
    </location>
</feature>
<evidence type="ECO:0000313" key="3">
    <source>
        <dbReference type="Proteomes" id="UP000005640"/>
    </source>
</evidence>
<proteinExistence type="evidence at protein level"/>
<dbReference type="AlphaFoldDB" id="A0A7P0T9A8"/>
<dbReference type="GeneTree" id="ENSGT00940000156365"/>
<dbReference type="OpenTargets" id="ENSG00000169379"/>
<evidence type="ECO:0000313" key="2">
    <source>
        <dbReference type="Ensembl" id="ENSP00000505494.1"/>
    </source>
</evidence>
<dbReference type="EMBL" id="AC130896">
    <property type="status" value="NOT_ANNOTATED_CDS"/>
    <property type="molecule type" value="Genomic_DNA"/>
</dbReference>
<accession>A0A7P0T9A8</accession>
<feature type="region of interest" description="Disordered" evidence="1">
    <location>
        <begin position="1"/>
        <end position="76"/>
    </location>
</feature>
<evidence type="ECO:0000256" key="1">
    <source>
        <dbReference type="SAM" id="MobiDB-lite"/>
    </source>
</evidence>
<protein>
    <submittedName>
        <fullName evidence="2">ADP ribosylation factor like GTPase 13B</fullName>
    </submittedName>
    <submittedName>
        <fullName evidence="2">ARF like GTPase 13B</fullName>
    </submittedName>
</protein>
<evidence type="ECO:0007829" key="5">
    <source>
        <dbReference type="ProteomicsDB" id="A0A7P0T9A8"/>
    </source>
</evidence>
<reference evidence="2 3" key="2">
    <citation type="journal article" date="2004" name="Nature">
        <title>Finishing the euchromatic sequence of the human genome.</title>
        <authorList>
            <consortium name="International Human Genome Sequencing Consortium"/>
        </authorList>
    </citation>
    <scope>NUCLEOTIDE SEQUENCE [LARGE SCALE GENOMIC DNA]</scope>
</reference>
<dbReference type="EMBL" id="AC117474">
    <property type="status" value="NOT_ANNOTATED_CDS"/>
    <property type="molecule type" value="Genomic_DNA"/>
</dbReference>
<reference evidence="2" key="4">
    <citation type="submission" date="2025-08" db="UniProtKB">
        <authorList>
            <consortium name="Ensembl"/>
        </authorList>
    </citation>
    <scope>IDENTIFICATION</scope>
</reference>
<evidence type="ECO:0007829" key="4">
    <source>
        <dbReference type="PeptideAtlas" id="A0A7P0T9A8"/>
    </source>
</evidence>
<reference evidence="2 3" key="3">
    <citation type="journal article" date="2006" name="Nature">
        <title>The DNA sequence, annotation and analysis of human chromosome 3.</title>
        <authorList>
            <person name="Muzny D.M."/>
            <person name="Scherer S.E."/>
            <person name="Kaul R."/>
            <person name="Wang J."/>
            <person name="Yu J."/>
            <person name="Sudbrak R."/>
            <person name="Buhay C.J."/>
            <person name="Chen R."/>
            <person name="Cree A."/>
            <person name="Ding Y."/>
            <person name="Dugan-Rocha S."/>
            <person name="Gill R."/>
            <person name="Gunaratne P."/>
            <person name="Harris R.A."/>
            <person name="Hawes A.C."/>
            <person name="Hernandez J."/>
            <person name="Hodgson A.V."/>
            <person name="Hume J."/>
            <person name="Jackson A."/>
            <person name="Khan Z.M."/>
            <person name="Kovar-Smith C."/>
            <person name="Lewis L.R."/>
            <person name="Lozado R.J."/>
            <person name="Metzker M.L."/>
            <person name="Milosavljevic A."/>
            <person name="Miner G.R."/>
            <person name="Morgan M.B."/>
            <person name="Nazareth L.V."/>
            <person name="Scott G."/>
            <person name="Sodergren E."/>
            <person name="Song X.Z."/>
            <person name="Steffen D."/>
            <person name="Wei S."/>
            <person name="Wheeler D.A."/>
            <person name="Wright M.W."/>
            <person name="Worley K.C."/>
            <person name="Yuan Y."/>
            <person name="Zhang Z."/>
            <person name="Adams C.Q."/>
            <person name="Ansari-Lari M.A."/>
            <person name="Ayele M."/>
            <person name="Brown M.J."/>
            <person name="Chen G."/>
            <person name="Chen Z."/>
            <person name="Clendenning J."/>
            <person name="Clerc-Blankenburg K.P."/>
            <person name="Chen R."/>
            <person name="Chen Z."/>
            <person name="Davis C."/>
            <person name="Delgado O."/>
            <person name="Dinh H.H."/>
            <person name="Dong W."/>
            <person name="Draper H."/>
            <person name="Ernst S."/>
            <person name="Fu G."/>
            <person name="Gonzalez-Garay M.L."/>
            <person name="Garcia D.K."/>
            <person name="Gillett W."/>
            <person name="Gu J."/>
            <person name="Hao B."/>
            <person name="Haugen E."/>
            <person name="Havlak P."/>
            <person name="He X."/>
            <person name="Hennig S."/>
            <person name="Hu S."/>
            <person name="Huang W."/>
            <person name="Jackson L.R."/>
            <person name="Jacob L.S."/>
            <person name="Kelly S.H."/>
            <person name="Kube M."/>
            <person name="Levy R."/>
            <person name="Li Z."/>
            <person name="Liu B."/>
            <person name="Liu J."/>
            <person name="Liu W."/>
            <person name="Lu J."/>
            <person name="Maheshwari M."/>
            <person name="Nguyen B.V."/>
            <person name="Okwuonu G.O."/>
            <person name="Palmeiri A."/>
            <person name="Pasternak S."/>
            <person name="Perez L.M."/>
            <person name="Phelps K.A."/>
            <person name="Plopper F.J."/>
            <person name="Qiang B."/>
            <person name="Raymond C."/>
            <person name="Rodriguez R."/>
            <person name="Saenphimmachak C."/>
            <person name="Santibanez J."/>
            <person name="Shen H."/>
            <person name="Shen Y."/>
            <person name="Subramanian S."/>
            <person name="Tabor P.E."/>
            <person name="Verduzco D."/>
            <person name="Waldron L."/>
            <person name="Wang J."/>
            <person name="Wang J."/>
            <person name="Wang Q."/>
            <person name="Williams G.A."/>
            <person name="Wong G.K."/>
            <person name="Yao Z."/>
            <person name="Zhang J."/>
            <person name="Zhang X."/>
            <person name="Zhao G."/>
            <person name="Zhou J."/>
            <person name="Zhou Y."/>
            <person name="Nelson D."/>
            <person name="Lehrach H."/>
            <person name="Reinhardt R."/>
            <person name="Naylor S.L."/>
            <person name="Yang H."/>
            <person name="Olson M."/>
            <person name="Weinstock G."/>
            <person name="Gibbs R.A."/>
        </authorList>
    </citation>
    <scope>NUCLEOTIDE SEQUENCE [LARGE SCALE GENOMIC DNA]</scope>
</reference>
<dbReference type="OrthoDB" id="14717at2759"/>
<name>A0A7P0T9A8_HUMAN</name>
<dbReference type="Ensembl" id="ENST00000679657.1">
    <property type="protein sequence ID" value="ENSP00000505494.1"/>
    <property type="gene ID" value="ENSG00000169379.17"/>
</dbReference>
<reference evidence="2" key="5">
    <citation type="submission" date="2025-09" db="UniProtKB">
        <authorList>
            <consortium name="Ensembl"/>
        </authorList>
    </citation>
    <scope>IDENTIFICATION</scope>
</reference>
<sequence>MKRNHRVEPLNIDDCAPESPTPPPPPPPVGWGTPKVTRLPKLEPLGETHHNDFYRKPLPPLAVPQRPNSDAHDVIS</sequence>
<feature type="compositionally biased region" description="Basic and acidic residues" evidence="1">
    <location>
        <begin position="40"/>
        <end position="55"/>
    </location>
</feature>
<keyword evidence="3" id="KW-1185">Reference proteome</keyword>
<keyword evidence="4 5" id="KW-1267">Proteomics identification</keyword>
<organism evidence="2 3">
    <name type="scientific">Homo sapiens</name>
    <name type="common">Human</name>
    <dbReference type="NCBI Taxonomy" id="9606"/>
    <lineage>
        <taxon>Eukaryota</taxon>
        <taxon>Metazoa</taxon>
        <taxon>Chordata</taxon>
        <taxon>Craniata</taxon>
        <taxon>Vertebrata</taxon>
        <taxon>Euteleostomi</taxon>
        <taxon>Mammalia</taxon>
        <taxon>Eutheria</taxon>
        <taxon>Euarchontoglires</taxon>
        <taxon>Primates</taxon>
        <taxon>Haplorrhini</taxon>
        <taxon>Catarrhini</taxon>
        <taxon>Hominidae</taxon>
        <taxon>Homo</taxon>
    </lineage>
</organism>
<dbReference type="Bgee" id="ENSG00000169379">
    <property type="expression patterns" value="Expressed in secondary oocyte and 168 other cell types or tissues"/>
</dbReference>
<dbReference type="Proteomes" id="UP000005640">
    <property type="component" value="Chromosome 3"/>
</dbReference>
<dbReference type="HGNC" id="HGNC:25419">
    <property type="gene designation" value="ARL13B"/>
</dbReference>